<dbReference type="GO" id="GO:0006355">
    <property type="term" value="P:regulation of DNA-templated transcription"/>
    <property type="evidence" value="ECO:0007669"/>
    <property type="project" value="InterPro"/>
</dbReference>
<comment type="subcellular location">
    <subcellularLocation>
        <location evidence="1">Nucleus</location>
    </subcellularLocation>
</comment>
<organism evidence="6 7">
    <name type="scientific">Acer yangbiense</name>
    <dbReference type="NCBI Taxonomy" id="1000413"/>
    <lineage>
        <taxon>Eukaryota</taxon>
        <taxon>Viridiplantae</taxon>
        <taxon>Streptophyta</taxon>
        <taxon>Embryophyta</taxon>
        <taxon>Tracheophyta</taxon>
        <taxon>Spermatophyta</taxon>
        <taxon>Magnoliopsida</taxon>
        <taxon>eudicotyledons</taxon>
        <taxon>Gunneridae</taxon>
        <taxon>Pentapetalae</taxon>
        <taxon>rosids</taxon>
        <taxon>malvids</taxon>
        <taxon>Sapindales</taxon>
        <taxon>Sapindaceae</taxon>
        <taxon>Hippocastanoideae</taxon>
        <taxon>Acereae</taxon>
        <taxon>Acer</taxon>
    </lineage>
</organism>
<protein>
    <recommendedName>
        <fullName evidence="5">IBH1-like N-terminal domain-containing protein</fullName>
    </recommendedName>
</protein>
<keyword evidence="3" id="KW-0804">Transcription</keyword>
<sequence>MPALLKIINEKRISDDENDGDCICEVYKKVRYEADMALVMSTQELFAWSHALKLNLLQTNLNVGKLQSSLSLHNLISLKCSGDHLPSSHQAIFSMKIPPYPKRRPKKAIMPPRKKIEAEKESKDEMLISSRLKNLRSLLPGGSEIGTDKLLSEVGSYIVCLELQVNVLKCLIDMD</sequence>
<dbReference type="PANTHER" id="PTHR33124">
    <property type="entry name" value="TRANSCRIPTION FACTOR IBH1-LIKE 1"/>
    <property type="match status" value="1"/>
</dbReference>
<keyword evidence="4" id="KW-0539">Nucleus</keyword>
<dbReference type="AlphaFoldDB" id="A0A5C7HWA1"/>
<evidence type="ECO:0000259" key="5">
    <source>
        <dbReference type="Pfam" id="PF26576"/>
    </source>
</evidence>
<evidence type="ECO:0000256" key="2">
    <source>
        <dbReference type="ARBA" id="ARBA00023015"/>
    </source>
</evidence>
<evidence type="ECO:0000313" key="7">
    <source>
        <dbReference type="Proteomes" id="UP000323000"/>
    </source>
</evidence>
<evidence type="ECO:0000256" key="1">
    <source>
        <dbReference type="ARBA" id="ARBA00004123"/>
    </source>
</evidence>
<dbReference type="Pfam" id="PF26576">
    <property type="entry name" value="IBH1_N"/>
    <property type="match status" value="1"/>
</dbReference>
<proteinExistence type="predicted"/>
<dbReference type="PANTHER" id="PTHR33124:SF42">
    <property type="entry name" value="TRANSCRIPTION FACTOR BHLH146"/>
    <property type="match status" value="1"/>
</dbReference>
<name>A0A5C7HWA1_9ROSI</name>
<dbReference type="Proteomes" id="UP000323000">
    <property type="component" value="Chromosome 5"/>
</dbReference>
<dbReference type="GO" id="GO:0005634">
    <property type="term" value="C:nucleus"/>
    <property type="evidence" value="ECO:0007669"/>
    <property type="project" value="UniProtKB-SubCell"/>
</dbReference>
<evidence type="ECO:0000313" key="6">
    <source>
        <dbReference type="EMBL" id="TXG61075.1"/>
    </source>
</evidence>
<evidence type="ECO:0000256" key="4">
    <source>
        <dbReference type="ARBA" id="ARBA00023242"/>
    </source>
</evidence>
<dbReference type="InterPro" id="IPR044549">
    <property type="entry name" value="bHLH_AtIBH1-like"/>
</dbReference>
<dbReference type="EMBL" id="VAHF01000005">
    <property type="protein sequence ID" value="TXG61075.1"/>
    <property type="molecule type" value="Genomic_DNA"/>
</dbReference>
<keyword evidence="2" id="KW-0805">Transcription regulation</keyword>
<accession>A0A5C7HWA1</accession>
<keyword evidence="7" id="KW-1185">Reference proteome</keyword>
<dbReference type="CDD" id="cd11444">
    <property type="entry name" value="bHLH_AtIBH1_like"/>
    <property type="match status" value="1"/>
</dbReference>
<evidence type="ECO:0000256" key="3">
    <source>
        <dbReference type="ARBA" id="ARBA00023163"/>
    </source>
</evidence>
<dbReference type="OrthoDB" id="658598at2759"/>
<feature type="domain" description="IBH1-like N-terminal" evidence="5">
    <location>
        <begin position="1"/>
        <end position="59"/>
    </location>
</feature>
<dbReference type="InterPro" id="IPR059002">
    <property type="entry name" value="IBH1_N"/>
</dbReference>
<gene>
    <name evidence="6" type="ORF">EZV62_012438</name>
</gene>
<comment type="caution">
    <text evidence="6">The sequence shown here is derived from an EMBL/GenBank/DDBJ whole genome shotgun (WGS) entry which is preliminary data.</text>
</comment>
<reference evidence="7" key="1">
    <citation type="journal article" date="2019" name="Gigascience">
        <title>De novo genome assembly of the endangered Acer yangbiense, a plant species with extremely small populations endemic to Yunnan Province, China.</title>
        <authorList>
            <person name="Yang J."/>
            <person name="Wariss H.M."/>
            <person name="Tao L."/>
            <person name="Zhang R."/>
            <person name="Yun Q."/>
            <person name="Hollingsworth P."/>
            <person name="Dao Z."/>
            <person name="Luo G."/>
            <person name="Guo H."/>
            <person name="Ma Y."/>
            <person name="Sun W."/>
        </authorList>
    </citation>
    <scope>NUCLEOTIDE SEQUENCE [LARGE SCALE GENOMIC DNA]</scope>
    <source>
        <strain evidence="7">cv. Malutang</strain>
    </source>
</reference>
<dbReference type="InterPro" id="IPR044660">
    <property type="entry name" value="IBH1-like"/>
</dbReference>